<dbReference type="EMBL" id="CP074402">
    <property type="protein sequence ID" value="QVJ03094.1"/>
    <property type="molecule type" value="Genomic_DNA"/>
</dbReference>
<accession>A0A975QM61</accession>
<dbReference type="KEGG" id="nec:KGD82_13750"/>
<feature type="region of interest" description="Disordered" evidence="1">
    <location>
        <begin position="1"/>
        <end position="20"/>
    </location>
</feature>
<name>A0A975QM61_9ACTN</name>
<dbReference type="AlphaFoldDB" id="A0A975QM61"/>
<keyword evidence="3" id="KW-1185">Reference proteome</keyword>
<gene>
    <name evidence="2" type="ORF">KGD82_13750</name>
</gene>
<evidence type="ECO:0000313" key="3">
    <source>
        <dbReference type="Proteomes" id="UP000682416"/>
    </source>
</evidence>
<proteinExistence type="predicted"/>
<protein>
    <submittedName>
        <fullName evidence="2">Uncharacterized protein</fullName>
    </submittedName>
</protein>
<evidence type="ECO:0000313" key="2">
    <source>
        <dbReference type="EMBL" id="QVJ03094.1"/>
    </source>
</evidence>
<organism evidence="2 3">
    <name type="scientific">Nocardiopsis eucommiae</name>
    <dbReference type="NCBI Taxonomy" id="2831970"/>
    <lineage>
        <taxon>Bacteria</taxon>
        <taxon>Bacillati</taxon>
        <taxon>Actinomycetota</taxon>
        <taxon>Actinomycetes</taxon>
        <taxon>Streptosporangiales</taxon>
        <taxon>Nocardiopsidaceae</taxon>
        <taxon>Nocardiopsis</taxon>
    </lineage>
</organism>
<sequence length="67" mass="7341">MNPLDEYNEATTRSEAAQAELKKHGDARARALAKLNEAGWSYGKIAGEVGLSRGKVQNLVERGRELD</sequence>
<dbReference type="Proteomes" id="UP000682416">
    <property type="component" value="Chromosome"/>
</dbReference>
<evidence type="ECO:0000256" key="1">
    <source>
        <dbReference type="SAM" id="MobiDB-lite"/>
    </source>
</evidence>
<reference evidence="2" key="1">
    <citation type="submission" date="2021-05" db="EMBL/GenBank/DDBJ databases">
        <authorList>
            <person name="Kaiqin L."/>
            <person name="Jian G."/>
        </authorList>
    </citation>
    <scope>NUCLEOTIDE SEQUENCE</scope>
    <source>
        <strain evidence="2">HDS5</strain>
    </source>
</reference>